<dbReference type="STRING" id="1073090.A0A1L9SRG7"/>
<reference evidence="4" key="1">
    <citation type="journal article" date="2017" name="Genome Biol.">
        <title>Comparative genomics reveals high biological diversity and specific adaptations in the industrially and medically important fungal genus Aspergillus.</title>
        <authorList>
            <person name="de Vries R.P."/>
            <person name="Riley R."/>
            <person name="Wiebenga A."/>
            <person name="Aguilar-Osorio G."/>
            <person name="Amillis S."/>
            <person name="Uchima C.A."/>
            <person name="Anderluh G."/>
            <person name="Asadollahi M."/>
            <person name="Askin M."/>
            <person name="Barry K."/>
            <person name="Battaglia E."/>
            <person name="Bayram O."/>
            <person name="Benocci T."/>
            <person name="Braus-Stromeyer S.A."/>
            <person name="Caldana C."/>
            <person name="Canovas D."/>
            <person name="Cerqueira G.C."/>
            <person name="Chen F."/>
            <person name="Chen W."/>
            <person name="Choi C."/>
            <person name="Clum A."/>
            <person name="Dos Santos R.A."/>
            <person name="Damasio A.R."/>
            <person name="Diallinas G."/>
            <person name="Emri T."/>
            <person name="Fekete E."/>
            <person name="Flipphi M."/>
            <person name="Freyberg S."/>
            <person name="Gallo A."/>
            <person name="Gournas C."/>
            <person name="Habgood R."/>
            <person name="Hainaut M."/>
            <person name="Harispe M.L."/>
            <person name="Henrissat B."/>
            <person name="Hilden K.S."/>
            <person name="Hope R."/>
            <person name="Hossain A."/>
            <person name="Karabika E."/>
            <person name="Karaffa L."/>
            <person name="Karanyi Z."/>
            <person name="Krasevec N."/>
            <person name="Kuo A."/>
            <person name="Kusch H."/>
            <person name="LaButti K."/>
            <person name="Lagendijk E.L."/>
            <person name="Lapidus A."/>
            <person name="Levasseur A."/>
            <person name="Lindquist E."/>
            <person name="Lipzen A."/>
            <person name="Logrieco A.F."/>
            <person name="MacCabe A."/>
            <person name="Maekelae M.R."/>
            <person name="Malavazi I."/>
            <person name="Melin P."/>
            <person name="Meyer V."/>
            <person name="Mielnichuk N."/>
            <person name="Miskei M."/>
            <person name="Molnar A.P."/>
            <person name="Mule G."/>
            <person name="Ngan C.Y."/>
            <person name="Orejas M."/>
            <person name="Orosz E."/>
            <person name="Ouedraogo J.P."/>
            <person name="Overkamp K.M."/>
            <person name="Park H.-S."/>
            <person name="Perrone G."/>
            <person name="Piumi F."/>
            <person name="Punt P.J."/>
            <person name="Ram A.F."/>
            <person name="Ramon A."/>
            <person name="Rauscher S."/>
            <person name="Record E."/>
            <person name="Riano-Pachon D.M."/>
            <person name="Robert V."/>
            <person name="Roehrig J."/>
            <person name="Ruller R."/>
            <person name="Salamov A."/>
            <person name="Salih N.S."/>
            <person name="Samson R.A."/>
            <person name="Sandor E."/>
            <person name="Sanguinetti M."/>
            <person name="Schuetze T."/>
            <person name="Sepcic K."/>
            <person name="Shelest E."/>
            <person name="Sherlock G."/>
            <person name="Sophianopoulou V."/>
            <person name="Squina F.M."/>
            <person name="Sun H."/>
            <person name="Susca A."/>
            <person name="Todd R.B."/>
            <person name="Tsang A."/>
            <person name="Unkles S.E."/>
            <person name="van de Wiele N."/>
            <person name="van Rossen-Uffink D."/>
            <person name="Oliveira J.V."/>
            <person name="Vesth T.C."/>
            <person name="Visser J."/>
            <person name="Yu J.-H."/>
            <person name="Zhou M."/>
            <person name="Andersen M.R."/>
            <person name="Archer D.B."/>
            <person name="Baker S.E."/>
            <person name="Benoit I."/>
            <person name="Brakhage A.A."/>
            <person name="Braus G.H."/>
            <person name="Fischer R."/>
            <person name="Frisvad J.C."/>
            <person name="Goldman G.H."/>
            <person name="Houbraken J."/>
            <person name="Oakley B."/>
            <person name="Pocsi I."/>
            <person name="Scazzocchio C."/>
            <person name="Seiboth B."/>
            <person name="vanKuyk P.A."/>
            <person name="Wortman J."/>
            <person name="Dyer P.S."/>
            <person name="Grigoriev I.V."/>
        </authorList>
    </citation>
    <scope>NUCLEOTIDE SEQUENCE [LARGE SCALE GENOMIC DNA]</scope>
    <source>
        <strain evidence="4">CBS 506.65</strain>
    </source>
</reference>
<evidence type="ECO:0000313" key="4">
    <source>
        <dbReference type="Proteomes" id="UP000184188"/>
    </source>
</evidence>
<dbReference type="GeneID" id="34616810"/>
<evidence type="ECO:0000256" key="1">
    <source>
        <dbReference type="SAM" id="MobiDB-lite"/>
    </source>
</evidence>
<dbReference type="Pfam" id="PF25482">
    <property type="entry name" value="DUF7905"/>
    <property type="match status" value="1"/>
</dbReference>
<proteinExistence type="predicted"/>
<feature type="compositionally biased region" description="Polar residues" evidence="1">
    <location>
        <begin position="751"/>
        <end position="762"/>
    </location>
</feature>
<feature type="compositionally biased region" description="Polar residues" evidence="1">
    <location>
        <begin position="65"/>
        <end position="74"/>
    </location>
</feature>
<dbReference type="AlphaFoldDB" id="A0A1L9SRG7"/>
<dbReference type="Proteomes" id="UP000184188">
    <property type="component" value="Unassembled WGS sequence"/>
</dbReference>
<accession>A0A1L9SRG7</accession>
<name>A0A1L9SRG7_9EURO</name>
<dbReference type="RefSeq" id="XP_022584216.1">
    <property type="nucleotide sequence ID" value="XM_022730346.1"/>
</dbReference>
<protein>
    <recommendedName>
        <fullName evidence="2">DUF7905 domain-containing protein</fullName>
    </recommendedName>
</protein>
<sequence length="811" mass="90562">MAGEKARSPSGKDHEGTGADEWDVPGYGGKVPSRPPEAGSKTVPTQAAKTTVIAERPRQKENHGTRPSATQTVPPSVRAPTATNSSRTTNSSRGTSSSRGRSNYRALGGRRGYIATRSRPNNTTPQSPPVLFNDSPAKSKWRNGGAPTAIMKLPVHFGVLKREVFGIARTASSGKLPGRGEVFEDICRKTGAYIKPPAYTDLALHIWGELNQVEAAKTLLEGLIQRCQVSSYKKKVEWARINAHSTVKEADIDMKERQENLLLRLRKAPDPTTMFLEKLLFLWPTDGPSMKDCLGQELQALDNIRARYGYHVFIPSGLPNCICVLGHEQDIIRQIVHRIRAKWSEIIVKNNVTSKTYVAEPPQGGPFQQKLVIQAPGRVIKSSIQGDMKAPIIYDLDDWRSKAASIQSKNKSRILSTLERSLQGLKYVRGHLRMRVNFGSFVFDKYRVPQQDMCGYSFEEFWEMIAIEQTKGRLIPGLVPSQQELLRRCFNATHLFDPLETTSKSLESAEPAYSVNFEFLGSNNALLRLEAEFAKRPGAQDYEITQRRWVRPRNKVQTESEKTPLQVATVDFDRSDWQIEIKSLEFHETSSIDTALKVFSHSIGFRRAATEGGIAAKSQRKVIFPVDAPVSRFVEKTALQYRLKGTNYTFELARYDEYSRKNTVTARGAELTGPMSDVPSTSWGASIFGPHWDNLLGQHANMPVGYIAGWNPKISTFFPSKEHSNQSEENNSGFWECIDLIKQVAQLLGPSRQSSTKQVQDTETPKEGQTEVMEKATVHKYNASTTASTISEKSDEQKPAVLLDVDLGTLF</sequence>
<feature type="compositionally biased region" description="Basic and acidic residues" evidence="1">
    <location>
        <begin position="1"/>
        <end position="17"/>
    </location>
</feature>
<organism evidence="3 4">
    <name type="scientific">Penicilliopsis zonata CBS 506.65</name>
    <dbReference type="NCBI Taxonomy" id="1073090"/>
    <lineage>
        <taxon>Eukaryota</taxon>
        <taxon>Fungi</taxon>
        <taxon>Dikarya</taxon>
        <taxon>Ascomycota</taxon>
        <taxon>Pezizomycotina</taxon>
        <taxon>Eurotiomycetes</taxon>
        <taxon>Eurotiomycetidae</taxon>
        <taxon>Eurotiales</taxon>
        <taxon>Aspergillaceae</taxon>
        <taxon>Penicilliopsis</taxon>
    </lineage>
</organism>
<dbReference type="OrthoDB" id="4739136at2759"/>
<evidence type="ECO:0000313" key="3">
    <source>
        <dbReference type="EMBL" id="OJJ49706.1"/>
    </source>
</evidence>
<feature type="region of interest" description="Disordered" evidence="1">
    <location>
        <begin position="1"/>
        <end position="134"/>
    </location>
</feature>
<keyword evidence="4" id="KW-1185">Reference proteome</keyword>
<dbReference type="EMBL" id="KV878337">
    <property type="protein sequence ID" value="OJJ49706.1"/>
    <property type="molecule type" value="Genomic_DNA"/>
</dbReference>
<feature type="compositionally biased region" description="Low complexity" evidence="1">
    <location>
        <begin position="83"/>
        <end position="103"/>
    </location>
</feature>
<gene>
    <name evidence="3" type="ORF">ASPZODRAFT_89103</name>
</gene>
<feature type="region of interest" description="Disordered" evidence="1">
    <location>
        <begin position="751"/>
        <end position="771"/>
    </location>
</feature>
<feature type="domain" description="DUF7905" evidence="2">
    <location>
        <begin position="398"/>
        <end position="722"/>
    </location>
</feature>
<evidence type="ECO:0000259" key="2">
    <source>
        <dbReference type="Pfam" id="PF25482"/>
    </source>
</evidence>
<dbReference type="VEuPathDB" id="FungiDB:ASPZODRAFT_89103"/>
<dbReference type="InterPro" id="IPR057227">
    <property type="entry name" value="DUF7905"/>
</dbReference>
<feature type="compositionally biased region" description="Basic and acidic residues" evidence="1">
    <location>
        <begin position="55"/>
        <end position="64"/>
    </location>
</feature>